<dbReference type="PRINTS" id="PR01021">
    <property type="entry name" value="OMPADOMAIN"/>
</dbReference>
<dbReference type="PANTHER" id="PTHR30329">
    <property type="entry name" value="STATOR ELEMENT OF FLAGELLAR MOTOR COMPLEX"/>
    <property type="match status" value="1"/>
</dbReference>
<keyword evidence="11" id="KW-0732">Signal</keyword>
<protein>
    <submittedName>
        <fullName evidence="13">OOP family OmpA-OmpF porin</fullName>
    </submittedName>
</protein>
<keyword evidence="4" id="KW-0812">Transmembrane</keyword>
<feature type="signal peptide" evidence="11">
    <location>
        <begin position="1"/>
        <end position="25"/>
    </location>
</feature>
<dbReference type="RefSeq" id="WP_310374127.1">
    <property type="nucleotide sequence ID" value="NZ_JAVDXT010000002.1"/>
</dbReference>
<evidence type="ECO:0000256" key="9">
    <source>
        <dbReference type="PROSITE-ProRule" id="PRU00473"/>
    </source>
</evidence>
<feature type="chain" id="PRO_5046353453" evidence="11">
    <location>
        <begin position="26"/>
        <end position="383"/>
    </location>
</feature>
<dbReference type="PROSITE" id="PS51123">
    <property type="entry name" value="OMPA_2"/>
    <property type="match status" value="1"/>
</dbReference>
<comment type="subcellular location">
    <subcellularLocation>
        <location evidence="1">Cell outer membrane</location>
        <topology evidence="1">Multi-pass membrane protein</topology>
    </subcellularLocation>
</comment>
<dbReference type="SUPFAM" id="SSF103088">
    <property type="entry name" value="OmpA-like"/>
    <property type="match status" value="1"/>
</dbReference>
<keyword evidence="8" id="KW-0998">Cell outer membrane</keyword>
<gene>
    <name evidence="13" type="ORF">J2X19_002874</name>
</gene>
<dbReference type="CDD" id="cd07185">
    <property type="entry name" value="OmpA_C-like"/>
    <property type="match status" value="1"/>
</dbReference>
<dbReference type="InterPro" id="IPR011250">
    <property type="entry name" value="OMP/PagP_B-barrel"/>
</dbReference>
<keyword evidence="3" id="KW-1134">Transmembrane beta strand</keyword>
<evidence type="ECO:0000259" key="12">
    <source>
        <dbReference type="PROSITE" id="PS51123"/>
    </source>
</evidence>
<evidence type="ECO:0000256" key="3">
    <source>
        <dbReference type="ARBA" id="ARBA00022452"/>
    </source>
</evidence>
<name>A0ABU2CA53_9BURK</name>
<keyword evidence="7 9" id="KW-0472">Membrane</keyword>
<dbReference type="Gene3D" id="2.40.160.20">
    <property type="match status" value="1"/>
</dbReference>
<accession>A0ABU2CA53</accession>
<comment type="similarity">
    <text evidence="10">Belongs to the outer membrane OOP (TC 1.B.6) superfamily.</text>
</comment>
<dbReference type="SUPFAM" id="SSF56925">
    <property type="entry name" value="OMPA-like"/>
    <property type="match status" value="1"/>
</dbReference>
<dbReference type="Pfam" id="PF00691">
    <property type="entry name" value="OmpA"/>
    <property type="match status" value="1"/>
</dbReference>
<evidence type="ECO:0000256" key="2">
    <source>
        <dbReference type="ARBA" id="ARBA00022448"/>
    </source>
</evidence>
<evidence type="ECO:0000256" key="6">
    <source>
        <dbReference type="ARBA" id="ARBA00023114"/>
    </source>
</evidence>
<evidence type="ECO:0000256" key="8">
    <source>
        <dbReference type="ARBA" id="ARBA00023237"/>
    </source>
</evidence>
<evidence type="ECO:0000256" key="1">
    <source>
        <dbReference type="ARBA" id="ARBA00004571"/>
    </source>
</evidence>
<organism evidence="13 14">
    <name type="scientific">Rhodoferax ferrireducens</name>
    <dbReference type="NCBI Taxonomy" id="192843"/>
    <lineage>
        <taxon>Bacteria</taxon>
        <taxon>Pseudomonadati</taxon>
        <taxon>Pseudomonadota</taxon>
        <taxon>Betaproteobacteria</taxon>
        <taxon>Burkholderiales</taxon>
        <taxon>Comamonadaceae</taxon>
        <taxon>Rhodoferax</taxon>
    </lineage>
</organism>
<keyword evidence="5" id="KW-0406">Ion transport</keyword>
<dbReference type="Gene3D" id="3.30.1330.60">
    <property type="entry name" value="OmpA-like domain"/>
    <property type="match status" value="1"/>
</dbReference>
<evidence type="ECO:0000256" key="5">
    <source>
        <dbReference type="ARBA" id="ARBA00023065"/>
    </source>
</evidence>
<dbReference type="Proteomes" id="UP001180487">
    <property type="component" value="Unassembled WGS sequence"/>
</dbReference>
<reference evidence="13 14" key="1">
    <citation type="submission" date="2023-07" db="EMBL/GenBank/DDBJ databases">
        <title>Sorghum-associated microbial communities from plants grown in Nebraska, USA.</title>
        <authorList>
            <person name="Schachtman D."/>
        </authorList>
    </citation>
    <scope>NUCLEOTIDE SEQUENCE [LARGE SCALE GENOMIC DNA]</scope>
    <source>
        <strain evidence="13 14">BE313</strain>
    </source>
</reference>
<dbReference type="EMBL" id="JAVDXT010000002">
    <property type="protein sequence ID" value="MDR7378195.1"/>
    <property type="molecule type" value="Genomic_DNA"/>
</dbReference>
<dbReference type="PANTHER" id="PTHR30329:SF21">
    <property type="entry name" value="LIPOPROTEIN YIAD-RELATED"/>
    <property type="match status" value="1"/>
</dbReference>
<comment type="caution">
    <text evidence="13">The sequence shown here is derived from an EMBL/GenBank/DDBJ whole genome shotgun (WGS) entry which is preliminary data.</text>
</comment>
<dbReference type="InterPro" id="IPR006665">
    <property type="entry name" value="OmpA-like"/>
</dbReference>
<evidence type="ECO:0000256" key="4">
    <source>
        <dbReference type="ARBA" id="ARBA00022692"/>
    </source>
</evidence>
<dbReference type="InterPro" id="IPR050330">
    <property type="entry name" value="Bact_OuterMem_StrucFunc"/>
</dbReference>
<sequence>MNFKKTSAALACAALTAVASPMALADSTGWYGGVSVGPTRANIDNERISSSLLGNGFSAVAIDEDGRSTGYKIFGGYQFNRNFALEGGYFDLGKFGFAATTVPAGRLQGDIKLRGLNLDLVGTLPITDKFSALARVGANYARASDTFSGTGAVAVNNPNPRKRDTNLKLGLGVQYAFSDSLAMRAEVERYRVNDAVGNKGDVDMVSVGLVYRFGGPVSTSVARAAMPEPAALAPQPQVVAAPAPMPPPAPAPPPPPPMKVTIAADSLFAFDKATVTPAGRQALDAFAADVKNLQFDTIMVTGHSDRIGSHAYNMKLSTRRAEAVSAYLVQSAGIPAAKMLSKGVDGADPVTKPGDCKGSKVSKALIACLQPDRRVELEVVGTR</sequence>
<dbReference type="InterPro" id="IPR000498">
    <property type="entry name" value="OmpA-like_TM_dom"/>
</dbReference>
<evidence type="ECO:0000256" key="10">
    <source>
        <dbReference type="RuleBase" id="RU003859"/>
    </source>
</evidence>
<keyword evidence="6" id="KW-0626">Porin</keyword>
<evidence type="ECO:0000256" key="7">
    <source>
        <dbReference type="ARBA" id="ARBA00023136"/>
    </source>
</evidence>
<dbReference type="Pfam" id="PF01389">
    <property type="entry name" value="OmpA_membrane"/>
    <property type="match status" value="1"/>
</dbReference>
<dbReference type="InterPro" id="IPR006664">
    <property type="entry name" value="OMP_bac"/>
</dbReference>
<evidence type="ECO:0000256" key="11">
    <source>
        <dbReference type="SAM" id="SignalP"/>
    </source>
</evidence>
<keyword evidence="14" id="KW-1185">Reference proteome</keyword>
<proteinExistence type="inferred from homology"/>
<feature type="domain" description="OmpA-like" evidence="12">
    <location>
        <begin position="255"/>
        <end position="383"/>
    </location>
</feature>
<dbReference type="InterPro" id="IPR036737">
    <property type="entry name" value="OmpA-like_sf"/>
</dbReference>
<evidence type="ECO:0000313" key="13">
    <source>
        <dbReference type="EMBL" id="MDR7378195.1"/>
    </source>
</evidence>
<evidence type="ECO:0000313" key="14">
    <source>
        <dbReference type="Proteomes" id="UP001180487"/>
    </source>
</evidence>
<keyword evidence="2" id="KW-0813">Transport</keyword>